<dbReference type="PROSITE" id="PS50181">
    <property type="entry name" value="FBOX"/>
    <property type="match status" value="1"/>
</dbReference>
<dbReference type="InterPro" id="IPR036047">
    <property type="entry name" value="F-box-like_dom_sf"/>
</dbReference>
<proteinExistence type="predicted"/>
<evidence type="ECO:0000313" key="3">
    <source>
        <dbReference type="Proteomes" id="UP000201566"/>
    </source>
</evidence>
<organism evidence="2 3">
    <name type="scientific">Pandoravirus dulcis</name>
    <dbReference type="NCBI Taxonomy" id="1349409"/>
    <lineage>
        <taxon>Viruses</taxon>
        <taxon>Pandoravirus</taxon>
    </lineage>
</organism>
<accession>S4VVQ8</accession>
<dbReference type="Proteomes" id="UP000201566">
    <property type="component" value="Segment"/>
</dbReference>
<feature type="domain" description="F-box" evidence="1">
    <location>
        <begin position="10"/>
        <end position="56"/>
    </location>
</feature>
<dbReference type="EMBL" id="KC977570">
    <property type="protein sequence ID" value="AGO82186.1"/>
    <property type="molecule type" value="Genomic_DNA"/>
</dbReference>
<evidence type="ECO:0000259" key="1">
    <source>
        <dbReference type="PROSITE" id="PS50181"/>
    </source>
</evidence>
<dbReference type="Gene3D" id="1.20.1280.50">
    <property type="match status" value="1"/>
</dbReference>
<evidence type="ECO:0000313" key="2">
    <source>
        <dbReference type="EMBL" id="AGO82186.1"/>
    </source>
</evidence>
<dbReference type="GeneID" id="16512259"/>
<dbReference type="InterPro" id="IPR001810">
    <property type="entry name" value="F-box_dom"/>
</dbReference>
<dbReference type="SUPFAM" id="SSF81383">
    <property type="entry name" value="F-box domain"/>
    <property type="match status" value="1"/>
</dbReference>
<dbReference type="Pfam" id="PF12937">
    <property type="entry name" value="F-box-like"/>
    <property type="match status" value="1"/>
</dbReference>
<protein>
    <submittedName>
        <fullName evidence="2">F-box domain containing protein</fullName>
    </submittedName>
</protein>
<gene>
    <name evidence="2" type="ORF">pdul_cds_233</name>
</gene>
<sequence>MSTVYICDARPTLADLPDDVILAVASWLSRRDLVALGHTTRRLHSLCGASFLWRTALASCAEAALAIPTIDTVLYLTLCNNAALNKRGLWLDSRCAFEALASLFASASWVEADARLADLCGGAKYACACRANTHWRVEQPSAAVVAGAPSRVEISTWVWMWCGDRGVVHIEIRRGAVDNVSGHLEGIGLRFTATLSEGVMVARGTLGEWHDGKTTRQIAAWDADPAAPHP</sequence>
<dbReference type="KEGG" id="vg:16512259"/>
<dbReference type="RefSeq" id="YP_008318855.1">
    <property type="nucleotide sequence ID" value="NC_021858.1"/>
</dbReference>
<reference evidence="2 3" key="1">
    <citation type="journal article" date="2013" name="Science">
        <title>Pandoraviruses: amoeba viruses with genomes up to 2.5 Mb reaching that of parasitic eukaryotes.</title>
        <authorList>
            <person name="Philippe N."/>
            <person name="Legendre M."/>
            <person name="Doutre G."/>
            <person name="Coute Y."/>
            <person name="Poirot O."/>
            <person name="Lescot M."/>
            <person name="Arslan D."/>
            <person name="Seltzer V."/>
            <person name="Bertaux L."/>
            <person name="Bruley C."/>
            <person name="Garin J."/>
            <person name="Claverie J.M."/>
            <person name="Abergel C."/>
        </authorList>
    </citation>
    <scope>NUCLEOTIDE SEQUENCE [LARGE SCALE GENOMIC DNA]</scope>
    <source>
        <strain evidence="2">Melbourne</strain>
    </source>
</reference>
<name>S4VVQ8_9VIRU</name>